<dbReference type="EMBL" id="BAABAT010000079">
    <property type="protein sequence ID" value="GAA4263744.1"/>
    <property type="molecule type" value="Genomic_DNA"/>
</dbReference>
<name>A0ABP8DUX8_9ACTN</name>
<feature type="domain" description="Pyrrolo-quinoline quinone repeat" evidence="1">
    <location>
        <begin position="32"/>
        <end position="247"/>
    </location>
</feature>
<dbReference type="Pfam" id="PF13360">
    <property type="entry name" value="PQQ_2"/>
    <property type="match status" value="1"/>
</dbReference>
<reference evidence="3" key="1">
    <citation type="journal article" date="2019" name="Int. J. Syst. Evol. Microbiol.">
        <title>The Global Catalogue of Microorganisms (GCM) 10K type strain sequencing project: providing services to taxonomists for standard genome sequencing and annotation.</title>
        <authorList>
            <consortium name="The Broad Institute Genomics Platform"/>
            <consortium name="The Broad Institute Genome Sequencing Center for Infectious Disease"/>
            <person name="Wu L."/>
            <person name="Ma J."/>
        </authorList>
    </citation>
    <scope>NUCLEOTIDE SEQUENCE [LARGE SCALE GENOMIC DNA]</scope>
    <source>
        <strain evidence="3">JCM 17441</strain>
    </source>
</reference>
<dbReference type="SMART" id="SM00564">
    <property type="entry name" value="PQQ"/>
    <property type="match status" value="6"/>
</dbReference>
<dbReference type="PANTHER" id="PTHR34512:SF30">
    <property type="entry name" value="OUTER MEMBRANE PROTEIN ASSEMBLY FACTOR BAMB"/>
    <property type="match status" value="1"/>
</dbReference>
<dbReference type="InterPro" id="IPR015943">
    <property type="entry name" value="WD40/YVTN_repeat-like_dom_sf"/>
</dbReference>
<dbReference type="InterPro" id="IPR002372">
    <property type="entry name" value="PQQ_rpt_dom"/>
</dbReference>
<evidence type="ECO:0000259" key="1">
    <source>
        <dbReference type="Pfam" id="PF13360"/>
    </source>
</evidence>
<evidence type="ECO:0000313" key="3">
    <source>
        <dbReference type="Proteomes" id="UP001500620"/>
    </source>
</evidence>
<dbReference type="Gene3D" id="2.40.128.630">
    <property type="match status" value="1"/>
</dbReference>
<gene>
    <name evidence="2" type="primary">bamB</name>
    <name evidence="2" type="ORF">GCM10022255_111070</name>
</gene>
<sequence length="435" mass="44478">MLLAVAVLAAGCTLPTGHDPVPPDEGGRKAPVWATPLPDDVGAPLEAALAGDAVVVRAEHGVAVLDAASGAIRWRHSTGTATAGVTIARAGIVLGAKRGSARVLDLATGADRATVPGTLAAATADSAYTIEATTAGNTVTAVDPATGRPRWTRTLPGHGSAEVARGVTALQGTTPASLPVVTTESAHSRITFLATATGAVIATRDTQDPRGVELAAPGIVLAHDPAARNCPVLLQAYDARTGAEAWQRRIGQWRLSRTGDTPSCTTPGYVTVAGDSLLTLDPDEHPQLAPLDTGQPAWTGAAGDYPIAVAGPVVVTRTCHGTGPLTGIDLTTGKIRWSTPFDGHDTNPAGTANQEFALSGTTLYLTLDRLDPIPGAAPKVQVAYAMTAIDTATGRRLWTTTPSIRLCGTAADGAFGCQSAGPSGGDYRNEVHRYR</sequence>
<dbReference type="Gene3D" id="2.130.10.10">
    <property type="entry name" value="YVTN repeat-like/Quinoprotein amine dehydrogenase"/>
    <property type="match status" value="1"/>
</dbReference>
<organism evidence="2 3">
    <name type="scientific">Dactylosporangium darangshiense</name>
    <dbReference type="NCBI Taxonomy" id="579108"/>
    <lineage>
        <taxon>Bacteria</taxon>
        <taxon>Bacillati</taxon>
        <taxon>Actinomycetota</taxon>
        <taxon>Actinomycetes</taxon>
        <taxon>Micromonosporales</taxon>
        <taxon>Micromonosporaceae</taxon>
        <taxon>Dactylosporangium</taxon>
    </lineage>
</organism>
<accession>A0ABP8DUX8</accession>
<keyword evidence="3" id="KW-1185">Reference proteome</keyword>
<dbReference type="SUPFAM" id="SSF50998">
    <property type="entry name" value="Quinoprotein alcohol dehydrogenase-like"/>
    <property type="match status" value="2"/>
</dbReference>
<dbReference type="InterPro" id="IPR018391">
    <property type="entry name" value="PQQ_b-propeller_rpt"/>
</dbReference>
<protein>
    <submittedName>
        <fullName evidence="2">Outer membrane protein assembly factor BamB</fullName>
    </submittedName>
</protein>
<proteinExistence type="predicted"/>
<comment type="caution">
    <text evidence="2">The sequence shown here is derived from an EMBL/GenBank/DDBJ whole genome shotgun (WGS) entry which is preliminary data.</text>
</comment>
<dbReference type="Proteomes" id="UP001500620">
    <property type="component" value="Unassembled WGS sequence"/>
</dbReference>
<dbReference type="Gene3D" id="2.140.10.10">
    <property type="entry name" value="Quinoprotein alcohol dehydrogenase-like superfamily"/>
    <property type="match status" value="1"/>
</dbReference>
<dbReference type="PANTHER" id="PTHR34512">
    <property type="entry name" value="CELL SURFACE PROTEIN"/>
    <property type="match status" value="1"/>
</dbReference>
<dbReference type="InterPro" id="IPR011047">
    <property type="entry name" value="Quinoprotein_ADH-like_sf"/>
</dbReference>
<evidence type="ECO:0000313" key="2">
    <source>
        <dbReference type="EMBL" id="GAA4263744.1"/>
    </source>
</evidence>